<feature type="non-terminal residue" evidence="5">
    <location>
        <position position="1"/>
    </location>
</feature>
<dbReference type="STRING" id="246437.L8Y8F0"/>
<reference evidence="6" key="1">
    <citation type="submission" date="2012-07" db="EMBL/GenBank/DDBJ databases">
        <title>Genome of the Chinese tree shrew, a rising model animal genetically related to primates.</title>
        <authorList>
            <person name="Zhang G."/>
            <person name="Fan Y."/>
            <person name="Yao Y."/>
            <person name="Huang Z."/>
        </authorList>
    </citation>
    <scope>NUCLEOTIDE SEQUENCE [LARGE SCALE GENOMIC DNA]</scope>
</reference>
<comment type="subcellular location">
    <subcellularLocation>
        <location evidence="1">Nucleus</location>
    </subcellularLocation>
</comment>
<dbReference type="InterPro" id="IPR036890">
    <property type="entry name" value="HATPase_C_sf"/>
</dbReference>
<evidence type="ECO:0000256" key="4">
    <source>
        <dbReference type="ARBA" id="ARBA00023242"/>
    </source>
</evidence>
<dbReference type="eggNOG" id="KOG1845">
    <property type="taxonomic scope" value="Eukaryota"/>
</dbReference>
<sequence>STTHSFLFGALAELLDNARDAGAQRLDVFSVDNEKLQGGFMLCFLDDGCGMSPEEASDIIYFGTSKKRLSTLKFIGQYGNGLKSGSMRIGKDFILFTKKEETMTCVFFSQTFCEREGLSEENTKTQKIRSLSDDLKHESPSCFELSVSHKSRKRNTEETDSDVEFVSETIVMKSVKKKTKPQQQRHPAGLPENITLAERSQVFCELTLEEFISGIEKDQDLLELVSKSFDLSNVLKVICNGKQPDPGDALLTAT</sequence>
<evidence type="ECO:0000313" key="6">
    <source>
        <dbReference type="Proteomes" id="UP000011518"/>
    </source>
</evidence>
<keyword evidence="6" id="KW-1185">Reference proteome</keyword>
<dbReference type="Proteomes" id="UP000011518">
    <property type="component" value="Unassembled WGS sequence"/>
</dbReference>
<keyword evidence="3" id="KW-0175">Coiled coil</keyword>
<dbReference type="PANTHER" id="PTHR23337:SF6">
    <property type="entry name" value="MORC FAMILY CW-TYPE ZINC FINGER PROTEIN 1"/>
    <property type="match status" value="1"/>
</dbReference>
<protein>
    <submittedName>
        <fullName evidence="5">MORC family CW-type zinc finger protein 1</fullName>
    </submittedName>
</protein>
<accession>L8Y8F0</accession>
<evidence type="ECO:0000313" key="5">
    <source>
        <dbReference type="EMBL" id="ELV12718.1"/>
    </source>
</evidence>
<dbReference type="CDD" id="cd16931">
    <property type="entry name" value="HATPase_MORC-like"/>
    <property type="match status" value="1"/>
</dbReference>
<reference evidence="6" key="2">
    <citation type="journal article" date="2013" name="Nat. Commun.">
        <title>Genome of the Chinese tree shrew.</title>
        <authorList>
            <person name="Fan Y."/>
            <person name="Huang Z.Y."/>
            <person name="Cao C.C."/>
            <person name="Chen C.S."/>
            <person name="Chen Y.X."/>
            <person name="Fan D.D."/>
            <person name="He J."/>
            <person name="Hou H.L."/>
            <person name="Hu L."/>
            <person name="Hu X.T."/>
            <person name="Jiang X.T."/>
            <person name="Lai R."/>
            <person name="Lang Y.S."/>
            <person name="Liang B."/>
            <person name="Liao S.G."/>
            <person name="Mu D."/>
            <person name="Ma Y.Y."/>
            <person name="Niu Y.Y."/>
            <person name="Sun X.Q."/>
            <person name="Xia J.Q."/>
            <person name="Xiao J."/>
            <person name="Xiong Z.Q."/>
            <person name="Xu L."/>
            <person name="Yang L."/>
            <person name="Zhang Y."/>
            <person name="Zhao W."/>
            <person name="Zhao X.D."/>
            <person name="Zheng Y.T."/>
            <person name="Zhou J.M."/>
            <person name="Zhu Y.B."/>
            <person name="Zhang G.J."/>
            <person name="Wang J."/>
            <person name="Yao Y.G."/>
        </authorList>
    </citation>
    <scope>NUCLEOTIDE SEQUENCE [LARGE SCALE GENOMIC DNA]</scope>
</reference>
<evidence type="ECO:0000256" key="3">
    <source>
        <dbReference type="ARBA" id="ARBA00023054"/>
    </source>
</evidence>
<dbReference type="GO" id="GO:0046872">
    <property type="term" value="F:metal ion binding"/>
    <property type="evidence" value="ECO:0007669"/>
    <property type="project" value="UniProtKB-KW"/>
</dbReference>
<evidence type="ECO:0000256" key="2">
    <source>
        <dbReference type="ARBA" id="ARBA00022723"/>
    </source>
</evidence>
<dbReference type="SUPFAM" id="SSF55874">
    <property type="entry name" value="ATPase domain of HSP90 chaperone/DNA topoisomerase II/histidine kinase"/>
    <property type="match status" value="1"/>
</dbReference>
<gene>
    <name evidence="5" type="ORF">TREES_T100003538</name>
</gene>
<dbReference type="Pfam" id="PF13589">
    <property type="entry name" value="HATPase_c_3"/>
    <property type="match status" value="1"/>
</dbReference>
<dbReference type="InParanoid" id="L8Y8F0"/>
<dbReference type="EMBL" id="KB364386">
    <property type="protein sequence ID" value="ELV12718.1"/>
    <property type="molecule type" value="Genomic_DNA"/>
</dbReference>
<dbReference type="Gene3D" id="3.30.565.10">
    <property type="entry name" value="Histidine kinase-like ATPase, C-terminal domain"/>
    <property type="match status" value="1"/>
</dbReference>
<keyword evidence="2" id="KW-0479">Metal-binding</keyword>
<name>L8Y8F0_TUPCH</name>
<organism evidence="5 6">
    <name type="scientific">Tupaia chinensis</name>
    <name type="common">Chinese tree shrew</name>
    <name type="synonym">Tupaia belangeri chinensis</name>
    <dbReference type="NCBI Taxonomy" id="246437"/>
    <lineage>
        <taxon>Eukaryota</taxon>
        <taxon>Metazoa</taxon>
        <taxon>Chordata</taxon>
        <taxon>Craniata</taxon>
        <taxon>Vertebrata</taxon>
        <taxon>Euteleostomi</taxon>
        <taxon>Mammalia</taxon>
        <taxon>Eutheria</taxon>
        <taxon>Euarchontoglires</taxon>
        <taxon>Scandentia</taxon>
        <taxon>Tupaiidae</taxon>
        <taxon>Tupaia</taxon>
    </lineage>
</organism>
<proteinExistence type="predicted"/>
<dbReference type="GO" id="GO:0005634">
    <property type="term" value="C:nucleus"/>
    <property type="evidence" value="ECO:0007669"/>
    <property type="project" value="UniProtKB-SubCell"/>
</dbReference>
<dbReference type="PANTHER" id="PTHR23337">
    <property type="entry name" value="ZINC FINGER CW-TYPE COILED-COIL DOMAIN PROTEIN 1"/>
    <property type="match status" value="1"/>
</dbReference>
<evidence type="ECO:0000256" key="1">
    <source>
        <dbReference type="ARBA" id="ARBA00004123"/>
    </source>
</evidence>
<keyword evidence="4" id="KW-0539">Nucleus</keyword>
<dbReference type="AlphaFoldDB" id="L8Y8F0"/>